<gene>
    <name evidence="1" type="ORF">NBR_LOCUS16375</name>
</gene>
<proteinExistence type="predicted"/>
<organism evidence="3">
    <name type="scientific">Nippostrongylus brasiliensis</name>
    <name type="common">Rat hookworm</name>
    <dbReference type="NCBI Taxonomy" id="27835"/>
    <lineage>
        <taxon>Eukaryota</taxon>
        <taxon>Metazoa</taxon>
        <taxon>Ecdysozoa</taxon>
        <taxon>Nematoda</taxon>
        <taxon>Chromadorea</taxon>
        <taxon>Rhabditida</taxon>
        <taxon>Rhabditina</taxon>
        <taxon>Rhabditomorpha</taxon>
        <taxon>Strongyloidea</taxon>
        <taxon>Heligmosomidae</taxon>
        <taxon>Nippostrongylus</taxon>
    </lineage>
</organism>
<name>A0A0N4YHM8_NIPBR</name>
<dbReference type="Proteomes" id="UP000271162">
    <property type="component" value="Unassembled WGS sequence"/>
</dbReference>
<dbReference type="AlphaFoldDB" id="A0A0N4YHM8"/>
<reference evidence="3" key="1">
    <citation type="submission" date="2017-02" db="UniProtKB">
        <authorList>
            <consortium name="WormBaseParasite"/>
        </authorList>
    </citation>
    <scope>IDENTIFICATION</scope>
</reference>
<sequence>MEAQQLIFDLTPQSRNQIVSYFNNVATGRTVIPNDQYKIAAGAIRAQRLPNAIAGWAADVKAAFDQADDQTVNDIQRCEPEAFNLLTSDFIDYWMQKARLLATASNVAATGLGILSDAPNDKKDTPTKTDR</sequence>
<evidence type="ECO:0000313" key="3">
    <source>
        <dbReference type="WBParaSite" id="NBR_0001637401-mRNA-1"/>
    </source>
</evidence>
<accession>A0A0N4YHM8</accession>
<dbReference type="OMA" id="VRPIANI"/>
<keyword evidence="2" id="KW-1185">Reference proteome</keyword>
<reference evidence="1 2" key="2">
    <citation type="submission" date="2018-11" db="EMBL/GenBank/DDBJ databases">
        <authorList>
            <consortium name="Pathogen Informatics"/>
        </authorList>
    </citation>
    <scope>NUCLEOTIDE SEQUENCE [LARGE SCALE GENOMIC DNA]</scope>
</reference>
<dbReference type="WBParaSite" id="NBR_0001637401-mRNA-1">
    <property type="protein sequence ID" value="NBR_0001637401-mRNA-1"/>
    <property type="gene ID" value="NBR_0001637401"/>
</dbReference>
<evidence type="ECO:0000313" key="1">
    <source>
        <dbReference type="EMBL" id="VDL79970.1"/>
    </source>
</evidence>
<protein>
    <submittedName>
        <fullName evidence="3">Mu prophage protein</fullName>
    </submittedName>
</protein>
<evidence type="ECO:0000313" key="2">
    <source>
        <dbReference type="Proteomes" id="UP000271162"/>
    </source>
</evidence>
<dbReference type="EMBL" id="UYSL01022166">
    <property type="protein sequence ID" value="VDL79970.1"/>
    <property type="molecule type" value="Genomic_DNA"/>
</dbReference>